<evidence type="ECO:0000313" key="3">
    <source>
        <dbReference type="EMBL" id="QRG09898.1"/>
    </source>
</evidence>
<dbReference type="PANTHER" id="PTHR16943">
    <property type="entry name" value="2-METHYLCITRATE DEHYDRATASE-RELATED"/>
    <property type="match status" value="1"/>
</dbReference>
<feature type="domain" description="MmgE/PrpD N-terminal" evidence="2">
    <location>
        <begin position="9"/>
        <end position="168"/>
    </location>
</feature>
<dbReference type="KEGG" id="xdi:EZH22_28465"/>
<dbReference type="GO" id="GO:0016829">
    <property type="term" value="F:lyase activity"/>
    <property type="evidence" value="ECO:0007669"/>
    <property type="project" value="InterPro"/>
</dbReference>
<accession>A0A974PU83</accession>
<dbReference type="SUPFAM" id="SSF103378">
    <property type="entry name" value="2-methylcitrate dehydratase PrpD"/>
    <property type="match status" value="1"/>
</dbReference>
<name>A0A974PU83_9HYPH</name>
<dbReference type="Pfam" id="PF03972">
    <property type="entry name" value="MmgE_PrpD_N"/>
    <property type="match status" value="1"/>
</dbReference>
<dbReference type="InterPro" id="IPR005656">
    <property type="entry name" value="MmgE_PrpD"/>
</dbReference>
<evidence type="ECO:0000256" key="1">
    <source>
        <dbReference type="ARBA" id="ARBA00006174"/>
    </source>
</evidence>
<proteinExistence type="inferred from homology"/>
<dbReference type="Proteomes" id="UP000596427">
    <property type="component" value="Chromosome"/>
</dbReference>
<dbReference type="EMBL" id="CP063362">
    <property type="protein sequence ID" value="QRG09898.1"/>
    <property type="molecule type" value="Genomic_DNA"/>
</dbReference>
<organism evidence="3 4">
    <name type="scientific">Xanthobacter dioxanivorans</name>
    <dbReference type="NCBI Taxonomy" id="2528964"/>
    <lineage>
        <taxon>Bacteria</taxon>
        <taxon>Pseudomonadati</taxon>
        <taxon>Pseudomonadota</taxon>
        <taxon>Alphaproteobacteria</taxon>
        <taxon>Hyphomicrobiales</taxon>
        <taxon>Xanthobacteraceae</taxon>
        <taxon>Xanthobacter</taxon>
    </lineage>
</organism>
<dbReference type="Gene3D" id="1.10.4100.10">
    <property type="entry name" value="2-methylcitrate dehydratase PrpD"/>
    <property type="match status" value="1"/>
</dbReference>
<evidence type="ECO:0000259" key="2">
    <source>
        <dbReference type="Pfam" id="PF03972"/>
    </source>
</evidence>
<dbReference type="InterPro" id="IPR036148">
    <property type="entry name" value="MmgE/PrpD_sf"/>
</dbReference>
<dbReference type="InterPro" id="IPR045336">
    <property type="entry name" value="MmgE_PrpD_N"/>
</dbReference>
<evidence type="ECO:0000313" key="4">
    <source>
        <dbReference type="Proteomes" id="UP000596427"/>
    </source>
</evidence>
<dbReference type="InterPro" id="IPR042183">
    <property type="entry name" value="MmgE/PrpD_sf_1"/>
</dbReference>
<gene>
    <name evidence="3" type="ORF">EZH22_28465</name>
</gene>
<keyword evidence="4" id="KW-1185">Reference proteome</keyword>
<dbReference type="AlphaFoldDB" id="A0A974PU83"/>
<sequence length="210" mass="22360">MKSAQGITQQLAEFAASIRYGDLPPEVPQRAHDLTIDFIGNIVRAGAEANSTPSLLGVVWRLGLDGPGQSAVFGLNRRYPPATAALINGMLGHSLHFNDTHSESSTHPSAPVMPAALAAAEMPGASGRDLLVALVAGYEVMLRVANALDPTVHYARGFHPTATAGVFGDGTTVVFGTSSESIGRHDSGGHGWREHRSRRRWNYGRHRCGM</sequence>
<reference evidence="3 4" key="1">
    <citation type="submission" date="2020-10" db="EMBL/GenBank/DDBJ databases">
        <title>Degradation of 1,4-Dioxane by Xanthobacter sp. YN2, via a Novel Group-2 Soluble Di-Iron Monooxygenase.</title>
        <authorList>
            <person name="Ma F."/>
            <person name="Wang Y."/>
            <person name="Yang J."/>
            <person name="Guo H."/>
            <person name="Su D."/>
            <person name="Yu L."/>
        </authorList>
    </citation>
    <scope>NUCLEOTIDE SEQUENCE [LARGE SCALE GENOMIC DNA]</scope>
    <source>
        <strain evidence="3 4">YN2</strain>
    </source>
</reference>
<protein>
    <submittedName>
        <fullName evidence="3">MmgE/PrpD family protein</fullName>
    </submittedName>
</protein>
<comment type="similarity">
    <text evidence="1">Belongs to the PrpD family.</text>
</comment>
<dbReference type="PANTHER" id="PTHR16943:SF8">
    <property type="entry name" value="2-METHYLCITRATE DEHYDRATASE"/>
    <property type="match status" value="1"/>
</dbReference>